<organism evidence="1 2">
    <name type="scientific">Dyadobacter luticola</name>
    <dbReference type="NCBI Taxonomy" id="1979387"/>
    <lineage>
        <taxon>Bacteria</taxon>
        <taxon>Pseudomonadati</taxon>
        <taxon>Bacteroidota</taxon>
        <taxon>Cytophagia</taxon>
        <taxon>Cytophagales</taxon>
        <taxon>Spirosomataceae</taxon>
        <taxon>Dyadobacter</taxon>
    </lineage>
</organism>
<evidence type="ECO:0000313" key="2">
    <source>
        <dbReference type="Proteomes" id="UP000306402"/>
    </source>
</evidence>
<proteinExistence type="predicted"/>
<protein>
    <submittedName>
        <fullName evidence="1">Uncharacterized protein</fullName>
    </submittedName>
</protein>
<dbReference type="OrthoDB" id="952228at2"/>
<evidence type="ECO:0000313" key="1">
    <source>
        <dbReference type="EMBL" id="TLV04018.1"/>
    </source>
</evidence>
<accession>A0A5R9L6E3</accession>
<sequence length="172" mass="19503">MLLCNAFGPSLAVFFFEKSYQSASASDETGDWKTVKMYLPSLPYSGNIQISEQIEGLVRQENNFYNPTEVYHENDTLYVTLKSNQAARDRFFELANVMQNSTDAETNTSKSPFGKVLKQLTSLVKDYIPKESDIQLYSTIFISSKDYKPAFVPETKYLSFKSLLSTPPPELS</sequence>
<reference evidence="1 2" key="1">
    <citation type="submission" date="2019-05" db="EMBL/GenBank/DDBJ databases">
        <authorList>
            <person name="Qu J.-H."/>
        </authorList>
    </citation>
    <scope>NUCLEOTIDE SEQUENCE [LARGE SCALE GENOMIC DNA]</scope>
    <source>
        <strain evidence="1 2">T17</strain>
    </source>
</reference>
<comment type="caution">
    <text evidence="1">The sequence shown here is derived from an EMBL/GenBank/DDBJ whole genome shotgun (WGS) entry which is preliminary data.</text>
</comment>
<keyword evidence="2" id="KW-1185">Reference proteome</keyword>
<name>A0A5R9L6E3_9BACT</name>
<dbReference type="Proteomes" id="UP000306402">
    <property type="component" value="Unassembled WGS sequence"/>
</dbReference>
<dbReference type="AlphaFoldDB" id="A0A5R9L6E3"/>
<gene>
    <name evidence="1" type="ORF">FEN17_01540</name>
</gene>
<dbReference type="EMBL" id="VCEJ01000002">
    <property type="protein sequence ID" value="TLV04018.1"/>
    <property type="molecule type" value="Genomic_DNA"/>
</dbReference>